<feature type="region of interest" description="Disordered" evidence="1">
    <location>
        <begin position="1"/>
        <end position="35"/>
    </location>
</feature>
<organism evidence="2">
    <name type="scientific">Rhizophora mucronata</name>
    <name type="common">Asiatic mangrove</name>
    <dbReference type="NCBI Taxonomy" id="61149"/>
    <lineage>
        <taxon>Eukaryota</taxon>
        <taxon>Viridiplantae</taxon>
        <taxon>Streptophyta</taxon>
        <taxon>Embryophyta</taxon>
        <taxon>Tracheophyta</taxon>
        <taxon>Spermatophyta</taxon>
        <taxon>Magnoliopsida</taxon>
        <taxon>eudicotyledons</taxon>
        <taxon>Gunneridae</taxon>
        <taxon>Pentapetalae</taxon>
        <taxon>rosids</taxon>
        <taxon>fabids</taxon>
        <taxon>Malpighiales</taxon>
        <taxon>Rhizophoraceae</taxon>
        <taxon>Rhizophora</taxon>
    </lineage>
</organism>
<feature type="compositionally biased region" description="Low complexity" evidence="1">
    <location>
        <begin position="1"/>
        <end position="11"/>
    </location>
</feature>
<accession>A0A2P2K1F6</accession>
<name>A0A2P2K1F6_RHIMU</name>
<evidence type="ECO:0000256" key="1">
    <source>
        <dbReference type="SAM" id="MobiDB-lite"/>
    </source>
</evidence>
<dbReference type="AlphaFoldDB" id="A0A2P2K1F6"/>
<protein>
    <submittedName>
        <fullName evidence="2">Uncharacterized protein</fullName>
    </submittedName>
</protein>
<evidence type="ECO:0000313" key="2">
    <source>
        <dbReference type="EMBL" id="MBW99549.1"/>
    </source>
</evidence>
<sequence>MATQSSSPPSSADDKPQDPGLISLHCFKEKKRNGN</sequence>
<dbReference type="EMBL" id="GGEC01019066">
    <property type="protein sequence ID" value="MBW99549.1"/>
    <property type="molecule type" value="Transcribed_RNA"/>
</dbReference>
<proteinExistence type="predicted"/>
<reference evidence="2" key="1">
    <citation type="submission" date="2018-02" db="EMBL/GenBank/DDBJ databases">
        <title>Rhizophora mucronata_Transcriptome.</title>
        <authorList>
            <person name="Meera S.P."/>
            <person name="Sreeshan A."/>
            <person name="Augustine A."/>
        </authorList>
    </citation>
    <scope>NUCLEOTIDE SEQUENCE</scope>
    <source>
        <tissue evidence="2">Leaf</tissue>
    </source>
</reference>